<evidence type="ECO:0000313" key="1">
    <source>
        <dbReference type="EMBL" id="MBX15041.1"/>
    </source>
</evidence>
<protein>
    <submittedName>
        <fullName evidence="1">Uncharacterized protein MANES_16G133800</fullName>
    </submittedName>
</protein>
<name>A0A2P2LAN7_RHIMU</name>
<dbReference type="EMBL" id="GGEC01034557">
    <property type="protein sequence ID" value="MBX15041.1"/>
    <property type="molecule type" value="Transcribed_RNA"/>
</dbReference>
<organism evidence="1">
    <name type="scientific">Rhizophora mucronata</name>
    <name type="common">Asiatic mangrove</name>
    <dbReference type="NCBI Taxonomy" id="61149"/>
    <lineage>
        <taxon>Eukaryota</taxon>
        <taxon>Viridiplantae</taxon>
        <taxon>Streptophyta</taxon>
        <taxon>Embryophyta</taxon>
        <taxon>Tracheophyta</taxon>
        <taxon>Spermatophyta</taxon>
        <taxon>Magnoliopsida</taxon>
        <taxon>eudicotyledons</taxon>
        <taxon>Gunneridae</taxon>
        <taxon>Pentapetalae</taxon>
        <taxon>rosids</taxon>
        <taxon>fabids</taxon>
        <taxon>Malpighiales</taxon>
        <taxon>Rhizophoraceae</taxon>
        <taxon>Rhizophora</taxon>
    </lineage>
</organism>
<dbReference type="AlphaFoldDB" id="A0A2P2LAN7"/>
<accession>A0A2P2LAN7</accession>
<sequence length="132" mass="14910">MNKKLKSTGKEGRYCKLFKSEESNFYQYLTDLQREHCLFPGLLQLAQEESSISMEAVAAALAWPLRSPSKLASTSKYFDAVFLTRCSKPKAIIITVNMSCNNQFRSTFIPPTTCIYTSIIRIISLPFSPLTP</sequence>
<proteinExistence type="predicted"/>
<reference evidence="1" key="1">
    <citation type="submission" date="2018-02" db="EMBL/GenBank/DDBJ databases">
        <title>Rhizophora mucronata_Transcriptome.</title>
        <authorList>
            <person name="Meera S.P."/>
            <person name="Sreeshan A."/>
            <person name="Augustine A."/>
        </authorList>
    </citation>
    <scope>NUCLEOTIDE SEQUENCE</scope>
    <source>
        <tissue evidence="1">Leaf</tissue>
    </source>
</reference>